<protein>
    <submittedName>
        <fullName evidence="1">Glycosyl transferase</fullName>
    </submittedName>
</protein>
<dbReference type="EMBL" id="CP016893">
    <property type="protein sequence ID" value="AST57367.1"/>
    <property type="molecule type" value="Genomic_DNA"/>
</dbReference>
<dbReference type="Proteomes" id="UP000214975">
    <property type="component" value="Chromosome"/>
</dbReference>
<gene>
    <name evidence="1" type="ORF">Thert_01289</name>
</gene>
<evidence type="ECO:0000313" key="2">
    <source>
        <dbReference type="Proteomes" id="UP000214975"/>
    </source>
</evidence>
<organism evidence="1 2">
    <name type="scientific">Thermoanaerobacterium thermosaccharolyticum</name>
    <name type="common">Clostridium thermosaccharolyticum</name>
    <dbReference type="NCBI Taxonomy" id="1517"/>
    <lineage>
        <taxon>Bacteria</taxon>
        <taxon>Bacillati</taxon>
        <taxon>Bacillota</taxon>
        <taxon>Clostridia</taxon>
        <taxon>Thermoanaerobacterales</taxon>
        <taxon>Thermoanaerobacteraceae</taxon>
        <taxon>Thermoanaerobacterium</taxon>
    </lineage>
</organism>
<dbReference type="GO" id="GO:0016740">
    <property type="term" value="F:transferase activity"/>
    <property type="evidence" value="ECO:0007669"/>
    <property type="project" value="UniProtKB-KW"/>
</dbReference>
<reference evidence="1 2" key="1">
    <citation type="submission" date="2016-08" db="EMBL/GenBank/DDBJ databases">
        <title>A novel genetic cassette of butanologenic Thermoanaerobacterium thermosaccharolyticum that directly convert cellulose to butanol.</title>
        <authorList>
            <person name="Li T."/>
            <person name="He J."/>
        </authorList>
    </citation>
    <scope>NUCLEOTIDE SEQUENCE [LARGE SCALE GENOMIC DNA]</scope>
    <source>
        <strain evidence="1 2">TG57</strain>
    </source>
</reference>
<name>A0A223HYA3_THETR</name>
<dbReference type="AlphaFoldDB" id="A0A223HYA3"/>
<accession>A0A223HYA3</accession>
<keyword evidence="1" id="KW-0808">Transferase</keyword>
<evidence type="ECO:0000313" key="1">
    <source>
        <dbReference type="EMBL" id="AST57367.1"/>
    </source>
</evidence>
<sequence length="48" mass="5708">MGIYAGNFESSQNMEVNCVFCRLNEEYIIIKKYIHFQKLSRKLSVKFS</sequence>
<proteinExistence type="predicted"/>